<keyword evidence="2" id="KW-0238">DNA-binding</keyword>
<reference evidence="5 6" key="1">
    <citation type="journal article" date="2010" name="Int. J. Syst. Evol. Microbiol.">
        <title>Bacillus horneckiae sp. nov., isolated from a spacecraft-assembly clean room.</title>
        <authorList>
            <person name="Vaishampayan P."/>
            <person name="Probst A."/>
            <person name="Krishnamurthi S."/>
            <person name="Ghosh S."/>
            <person name="Osman S."/>
            <person name="McDowall A."/>
            <person name="Ruckmani A."/>
            <person name="Mayilraj S."/>
            <person name="Venkateswaran K."/>
        </authorList>
    </citation>
    <scope>NUCLEOTIDE SEQUENCE [LARGE SCALE GENOMIC DNA]</scope>
    <source>
        <strain evidence="6">1PO1SC</strain>
    </source>
</reference>
<dbReference type="RefSeq" id="WP_066200974.1">
    <property type="nucleotide sequence ID" value="NZ_JAMAUX010000005.1"/>
</dbReference>
<evidence type="ECO:0000259" key="4">
    <source>
        <dbReference type="PROSITE" id="PS50995"/>
    </source>
</evidence>
<evidence type="ECO:0000313" key="6">
    <source>
        <dbReference type="Proteomes" id="UP000233343"/>
    </source>
</evidence>
<gene>
    <name evidence="5" type="ORF">CWS20_25295</name>
</gene>
<comment type="caution">
    <text evidence="5">The sequence shown here is derived from an EMBL/GenBank/DDBJ whole genome shotgun (WGS) entry which is preliminary data.</text>
</comment>
<dbReference type="GO" id="GO:0003677">
    <property type="term" value="F:DNA binding"/>
    <property type="evidence" value="ECO:0007669"/>
    <property type="project" value="UniProtKB-KW"/>
</dbReference>
<feature type="domain" description="HTH marR-type" evidence="4">
    <location>
        <begin position="8"/>
        <end position="144"/>
    </location>
</feature>
<evidence type="ECO:0000256" key="1">
    <source>
        <dbReference type="ARBA" id="ARBA00023015"/>
    </source>
</evidence>
<dbReference type="PANTHER" id="PTHR42756">
    <property type="entry name" value="TRANSCRIPTIONAL REGULATOR, MARR"/>
    <property type="match status" value="1"/>
</dbReference>
<evidence type="ECO:0000313" key="5">
    <source>
        <dbReference type="EMBL" id="PKG26243.1"/>
    </source>
</evidence>
<accession>A0A2N0Z9P9</accession>
<dbReference type="Proteomes" id="UP000233343">
    <property type="component" value="Unassembled WGS sequence"/>
</dbReference>
<protein>
    <submittedName>
        <fullName evidence="5">MarR family transcriptional regulator</fullName>
    </submittedName>
</protein>
<dbReference type="PANTHER" id="PTHR42756:SF1">
    <property type="entry name" value="TRANSCRIPTIONAL REPRESSOR OF EMRAB OPERON"/>
    <property type="match status" value="1"/>
</dbReference>
<dbReference type="SUPFAM" id="SSF46785">
    <property type="entry name" value="Winged helix' DNA-binding domain"/>
    <property type="match status" value="1"/>
</dbReference>
<name>A0A2N0Z9P9_9BACI</name>
<dbReference type="PRINTS" id="PR00598">
    <property type="entry name" value="HTHMARR"/>
</dbReference>
<dbReference type="InterPro" id="IPR036390">
    <property type="entry name" value="WH_DNA-bd_sf"/>
</dbReference>
<dbReference type="AlphaFoldDB" id="A0A2N0Z9P9"/>
<dbReference type="Gene3D" id="1.10.10.10">
    <property type="entry name" value="Winged helix-like DNA-binding domain superfamily/Winged helix DNA-binding domain"/>
    <property type="match status" value="1"/>
</dbReference>
<dbReference type="PROSITE" id="PS50995">
    <property type="entry name" value="HTH_MARR_2"/>
    <property type="match status" value="1"/>
</dbReference>
<dbReference type="InterPro" id="IPR036388">
    <property type="entry name" value="WH-like_DNA-bd_sf"/>
</dbReference>
<keyword evidence="1" id="KW-0805">Transcription regulation</keyword>
<organism evidence="5 6">
    <name type="scientific">Cytobacillus horneckiae</name>
    <dbReference type="NCBI Taxonomy" id="549687"/>
    <lineage>
        <taxon>Bacteria</taxon>
        <taxon>Bacillati</taxon>
        <taxon>Bacillota</taxon>
        <taxon>Bacilli</taxon>
        <taxon>Bacillales</taxon>
        <taxon>Bacillaceae</taxon>
        <taxon>Cytobacillus</taxon>
    </lineage>
</organism>
<dbReference type="EMBL" id="PISD01000075">
    <property type="protein sequence ID" value="PKG26243.1"/>
    <property type="molecule type" value="Genomic_DNA"/>
</dbReference>
<sequence>MDSNNPLAIDIIHILMRSSNYIQREFQSQLTAFNTPFQITGPRLRVLSVVAENGKIRMNELAAKLGVKARTVTDFVDALEHEKLLIRIPDPTDRRAILIQLTELAQAHLEEILSYQNKVADNVLENLSVEQRNQFYELLLQLIKDKKIPDSCDESES</sequence>
<proteinExistence type="predicted"/>
<evidence type="ECO:0000256" key="3">
    <source>
        <dbReference type="ARBA" id="ARBA00023163"/>
    </source>
</evidence>
<keyword evidence="3" id="KW-0804">Transcription</keyword>
<dbReference type="Pfam" id="PF01047">
    <property type="entry name" value="MarR"/>
    <property type="match status" value="1"/>
</dbReference>
<dbReference type="SMART" id="SM00347">
    <property type="entry name" value="HTH_MARR"/>
    <property type="match status" value="1"/>
</dbReference>
<dbReference type="GO" id="GO:0003700">
    <property type="term" value="F:DNA-binding transcription factor activity"/>
    <property type="evidence" value="ECO:0007669"/>
    <property type="project" value="InterPro"/>
</dbReference>
<evidence type="ECO:0000256" key="2">
    <source>
        <dbReference type="ARBA" id="ARBA00023125"/>
    </source>
</evidence>
<keyword evidence="6" id="KW-1185">Reference proteome</keyword>
<dbReference type="InterPro" id="IPR000835">
    <property type="entry name" value="HTH_MarR-typ"/>
</dbReference>